<dbReference type="Proteomes" id="UP000194236">
    <property type="component" value="Unassembled WGS sequence"/>
</dbReference>
<sequence length="153" mass="18249">MIFWALSSLILSTFYAGFLSSILSIPRHYYIDTIQRLADECYAGNIVPLIQANTSAIKIFTMSERKDFQMIWRNTRQIVNSERGIQMIIEQNFFNRKKYSLITTSYSLKYYRFQYGKHLLYLPPLEQFESSFYPFYVSIPVRKSFEHIESFNI</sequence>
<evidence type="ECO:0000313" key="2">
    <source>
        <dbReference type="Proteomes" id="UP000194236"/>
    </source>
</evidence>
<gene>
    <name evidence="1" type="ORF">BLA29_011984</name>
</gene>
<comment type="caution">
    <text evidence="1">The sequence shown here is derived from an EMBL/GenBank/DDBJ whole genome shotgun (WGS) entry which is preliminary data.</text>
</comment>
<dbReference type="AlphaFoldDB" id="A0A1Y3B221"/>
<accession>A0A1Y3B221</accession>
<keyword evidence="2" id="KW-1185">Reference proteome</keyword>
<dbReference type="EMBL" id="MUJZ01044948">
    <property type="protein sequence ID" value="OTF74851.1"/>
    <property type="molecule type" value="Genomic_DNA"/>
</dbReference>
<evidence type="ECO:0008006" key="3">
    <source>
        <dbReference type="Google" id="ProtNLM"/>
    </source>
</evidence>
<dbReference type="OrthoDB" id="6499263at2759"/>
<reference evidence="1 2" key="1">
    <citation type="submission" date="2017-03" db="EMBL/GenBank/DDBJ databases">
        <title>Genome Survey of Euroglyphus maynei.</title>
        <authorList>
            <person name="Arlian L.G."/>
            <person name="Morgan M.S."/>
            <person name="Rider S.D."/>
        </authorList>
    </citation>
    <scope>NUCLEOTIDE SEQUENCE [LARGE SCALE GENOMIC DNA]</scope>
    <source>
        <strain evidence="1">Arlian Lab</strain>
        <tissue evidence="1">Whole body</tissue>
    </source>
</reference>
<organism evidence="1 2">
    <name type="scientific">Euroglyphus maynei</name>
    <name type="common">Mayne's house dust mite</name>
    <dbReference type="NCBI Taxonomy" id="6958"/>
    <lineage>
        <taxon>Eukaryota</taxon>
        <taxon>Metazoa</taxon>
        <taxon>Ecdysozoa</taxon>
        <taxon>Arthropoda</taxon>
        <taxon>Chelicerata</taxon>
        <taxon>Arachnida</taxon>
        <taxon>Acari</taxon>
        <taxon>Acariformes</taxon>
        <taxon>Sarcoptiformes</taxon>
        <taxon>Astigmata</taxon>
        <taxon>Psoroptidia</taxon>
        <taxon>Analgoidea</taxon>
        <taxon>Pyroglyphidae</taxon>
        <taxon>Pyroglyphinae</taxon>
        <taxon>Euroglyphus</taxon>
    </lineage>
</organism>
<protein>
    <recommendedName>
        <fullName evidence="3">Ionotropic glutamate receptor C-terminal domain-containing protein</fullName>
    </recommendedName>
</protein>
<proteinExistence type="predicted"/>
<feature type="non-terminal residue" evidence="1">
    <location>
        <position position="153"/>
    </location>
</feature>
<evidence type="ECO:0000313" key="1">
    <source>
        <dbReference type="EMBL" id="OTF74851.1"/>
    </source>
</evidence>
<name>A0A1Y3B221_EURMA</name>